<gene>
    <name evidence="1" type="ORF">SAY86_004274</name>
</gene>
<dbReference type="EMBL" id="JAXQNO010000001">
    <property type="protein sequence ID" value="KAK4804457.1"/>
    <property type="molecule type" value="Genomic_DNA"/>
</dbReference>
<organism evidence="1 2">
    <name type="scientific">Trapa natans</name>
    <name type="common">Water chestnut</name>
    <dbReference type="NCBI Taxonomy" id="22666"/>
    <lineage>
        <taxon>Eukaryota</taxon>
        <taxon>Viridiplantae</taxon>
        <taxon>Streptophyta</taxon>
        <taxon>Embryophyta</taxon>
        <taxon>Tracheophyta</taxon>
        <taxon>Spermatophyta</taxon>
        <taxon>Magnoliopsida</taxon>
        <taxon>eudicotyledons</taxon>
        <taxon>Gunneridae</taxon>
        <taxon>Pentapetalae</taxon>
        <taxon>rosids</taxon>
        <taxon>malvids</taxon>
        <taxon>Myrtales</taxon>
        <taxon>Lythraceae</taxon>
        <taxon>Trapa</taxon>
    </lineage>
</organism>
<evidence type="ECO:0000313" key="1">
    <source>
        <dbReference type="EMBL" id="KAK4804457.1"/>
    </source>
</evidence>
<protein>
    <submittedName>
        <fullName evidence="1">Uncharacterized protein</fullName>
    </submittedName>
</protein>
<name>A0AAN7MUY9_TRANT</name>
<keyword evidence="2" id="KW-1185">Reference proteome</keyword>
<dbReference type="Gene3D" id="1.10.1200.210">
    <property type="entry name" value="Chaperonin-like RbcX"/>
    <property type="match status" value="1"/>
</dbReference>
<dbReference type="SUPFAM" id="SSF158615">
    <property type="entry name" value="RbcX-like"/>
    <property type="match status" value="1"/>
</dbReference>
<comment type="caution">
    <text evidence="1">The sequence shown here is derived from an EMBL/GenBank/DDBJ whole genome shotgun (WGS) entry which is preliminary data.</text>
</comment>
<dbReference type="Proteomes" id="UP001346149">
    <property type="component" value="Unassembled WGS sequence"/>
</dbReference>
<evidence type="ECO:0000313" key="2">
    <source>
        <dbReference type="Proteomes" id="UP001346149"/>
    </source>
</evidence>
<proteinExistence type="predicted"/>
<dbReference type="InterPro" id="IPR038052">
    <property type="entry name" value="Chaperonin_RbcX_sf"/>
</dbReference>
<dbReference type="AlphaFoldDB" id="A0AAN7MUY9"/>
<accession>A0AAN7MUY9</accession>
<reference evidence="1 2" key="1">
    <citation type="journal article" date="2023" name="Hortic Res">
        <title>Pangenome of water caltrop reveals structural variations and asymmetric subgenome divergence after allopolyploidization.</title>
        <authorList>
            <person name="Zhang X."/>
            <person name="Chen Y."/>
            <person name="Wang L."/>
            <person name="Yuan Y."/>
            <person name="Fang M."/>
            <person name="Shi L."/>
            <person name="Lu R."/>
            <person name="Comes H.P."/>
            <person name="Ma Y."/>
            <person name="Chen Y."/>
            <person name="Huang G."/>
            <person name="Zhou Y."/>
            <person name="Zheng Z."/>
            <person name="Qiu Y."/>
        </authorList>
    </citation>
    <scope>NUCLEOTIDE SEQUENCE [LARGE SCALE GENOMIC DNA]</scope>
    <source>
        <strain evidence="1">F231</strain>
    </source>
</reference>
<sequence length="106" mass="12353">MNISVGIWEVQIKCMLDEFDNSLNKANCNGLHMQDLEKYLQKPRLPSSSTSFSHVTVRIVNAQLERYIKEAHQELNEFLRKHSLNDGESASEAHIPQMRYNMKFND</sequence>